<name>A0A9P0A9Z2_BEMTA</name>
<evidence type="ECO:0000313" key="3">
    <source>
        <dbReference type="Proteomes" id="UP001152759"/>
    </source>
</evidence>
<dbReference type="Gene3D" id="3.40.50.150">
    <property type="entry name" value="Vaccinia Virus protein VP39"/>
    <property type="match status" value="1"/>
</dbReference>
<gene>
    <name evidence="2" type="ORF">BEMITA_LOCUS7650</name>
</gene>
<feature type="region of interest" description="Disordered" evidence="1">
    <location>
        <begin position="669"/>
        <end position="703"/>
    </location>
</feature>
<evidence type="ECO:0000313" key="2">
    <source>
        <dbReference type="EMBL" id="CAH0388759.1"/>
    </source>
</evidence>
<feature type="compositionally biased region" description="Basic and acidic residues" evidence="1">
    <location>
        <begin position="567"/>
        <end position="576"/>
    </location>
</feature>
<feature type="compositionally biased region" description="Basic and acidic residues" evidence="1">
    <location>
        <begin position="680"/>
        <end position="700"/>
    </location>
</feature>
<keyword evidence="3" id="KW-1185">Reference proteome</keyword>
<dbReference type="AlphaFoldDB" id="A0A9P0A9Z2"/>
<dbReference type="PANTHER" id="PTHR14663:SF2">
    <property type="entry name" value="METHYLTRANSFERASE NSUN7-RELATED"/>
    <property type="match status" value="1"/>
</dbReference>
<accession>A0A9P0A9Z2</accession>
<organism evidence="2 3">
    <name type="scientific">Bemisia tabaci</name>
    <name type="common">Sweetpotato whitefly</name>
    <name type="synonym">Aleurodes tabaci</name>
    <dbReference type="NCBI Taxonomy" id="7038"/>
    <lineage>
        <taxon>Eukaryota</taxon>
        <taxon>Metazoa</taxon>
        <taxon>Ecdysozoa</taxon>
        <taxon>Arthropoda</taxon>
        <taxon>Hexapoda</taxon>
        <taxon>Insecta</taxon>
        <taxon>Pterygota</taxon>
        <taxon>Neoptera</taxon>
        <taxon>Paraneoptera</taxon>
        <taxon>Hemiptera</taxon>
        <taxon>Sternorrhyncha</taxon>
        <taxon>Aleyrodoidea</taxon>
        <taxon>Aleyrodidae</taxon>
        <taxon>Aleyrodinae</taxon>
        <taxon>Bemisia</taxon>
    </lineage>
</organism>
<feature type="compositionally biased region" description="Basic and acidic residues" evidence="1">
    <location>
        <begin position="588"/>
        <end position="597"/>
    </location>
</feature>
<proteinExistence type="predicted"/>
<dbReference type="KEGG" id="btab:109037032"/>
<dbReference type="InterPro" id="IPR029063">
    <property type="entry name" value="SAM-dependent_MTases_sf"/>
</dbReference>
<evidence type="ECO:0000256" key="1">
    <source>
        <dbReference type="SAM" id="MobiDB-lite"/>
    </source>
</evidence>
<dbReference type="PANTHER" id="PTHR14663">
    <property type="entry name" value="METHYLTRANSFERASE NSUN7-RELATED"/>
    <property type="match status" value="1"/>
</dbReference>
<dbReference type="EMBL" id="OU963865">
    <property type="protein sequence ID" value="CAH0388759.1"/>
    <property type="molecule type" value="Genomic_DNA"/>
</dbReference>
<feature type="compositionally biased region" description="Acidic residues" evidence="1">
    <location>
        <begin position="577"/>
        <end position="587"/>
    </location>
</feature>
<reference evidence="2" key="1">
    <citation type="submission" date="2021-12" db="EMBL/GenBank/DDBJ databases">
        <authorList>
            <person name="King R."/>
        </authorList>
    </citation>
    <scope>NUCLEOTIDE SEQUENCE</scope>
</reference>
<protein>
    <submittedName>
        <fullName evidence="2">Uncharacterized protein</fullName>
    </submittedName>
</protein>
<sequence>MGTLSGMLNELQITLPSDKTWRTVNYFKLVEQQRLLNQLKKEAAESGEVIPRAVSPEKASLLGKWVDRDMIASSKRPGLEGGGGGELRLSRHLARISQDTVWTPNELIIGSIILAHQPPDGDPPAATPSSTAARFADERQMRRVFTLLYDVFRYKNILSEVLENVQFFDKHPEYEKECCLVWLLCYDLLKRNFKPRDLKTLMEDKRLAGTQTKAIDDCLWRYRVHLGASVARIRIKNNAIHLSHLLPAHLQDNRLGNTLSPFVSGWINYNKSDLETIIRCLEESGFRHLSAGEDVLTDETFRMDHILPLYISIKPTNKDHFQGLFFTKQNHIVIQDRSFCVGAAMVQNIVKELDVRGSIAQTHINTIRTTCYLANLLAIDDRKEKLLVFASDNKVEEYEDYLSGLGVKNVELHAGSFSGLISDPSNILENVVGVLATPPNTYYGVVDPVDLVCSRGGDLQLLKNLTQGHPQDAHGEALQNINEILQEQQRTLLVAMTKPQIQFIVYETHSQYEKENREMVTRLLNELNAYANEKFGENEKKKVEQKAAEEEERRRETEGLEADEEEERKMEDKAQMEDIEIDAQENDGQDRDEKLSPERPASTSENMAPDCDLFEFGLIPDLCDEHENCWRMEDFGLFVAFIKRKEIISLDPQYMIKFAEQRGLFSQVEAMKRQSTQPRKKAENEKSSAGGEREVEHERTPSATIQSLMKQQLTRIAAPTQASVLHAATCQLQGKEQVCSRYSSHANTDALEDEPRAGGSSFLMLRDGRRWWRVVIKLVLRRLREARGGVFARARLRLRRGRDVPLKLARTKELFKKMSTSAPRNRYPYPLHINSIEFAHQPPPLPLRDDFSSCFDLAVPRGSEFGSSLQRCLPVRHSI</sequence>
<feature type="compositionally biased region" description="Basic and acidic residues" evidence="1">
    <location>
        <begin position="538"/>
        <end position="558"/>
    </location>
</feature>
<feature type="region of interest" description="Disordered" evidence="1">
    <location>
        <begin position="538"/>
        <end position="608"/>
    </location>
</feature>
<dbReference type="Proteomes" id="UP001152759">
    <property type="component" value="Chromosome 4"/>
</dbReference>
<dbReference type="InterPro" id="IPR042620">
    <property type="entry name" value="NSUN7"/>
</dbReference>